<keyword evidence="1 3" id="KW-0396">Initiation factor</keyword>
<accession>A0A4Q9LI30</accession>
<dbReference type="VEuPathDB" id="MicrosporidiaDB:CWI36_0512p0030"/>
<dbReference type="InterPro" id="IPR002769">
    <property type="entry name" value="eIF6"/>
</dbReference>
<evidence type="ECO:0000256" key="3">
    <source>
        <dbReference type="HAMAP-Rule" id="MF_03132"/>
    </source>
</evidence>
<evidence type="ECO:0000313" key="5">
    <source>
        <dbReference type="EMBL" id="TBU06650.1"/>
    </source>
</evidence>
<dbReference type="EMBL" id="PITI01000405">
    <property type="protein sequence ID" value="TBU06650.1"/>
    <property type="molecule type" value="Genomic_DNA"/>
</dbReference>
<reference evidence="5 6" key="1">
    <citation type="submission" date="2017-12" db="EMBL/GenBank/DDBJ databases">
        <authorList>
            <person name="Pombert J.-F."/>
            <person name="Haag K.L."/>
            <person name="Ebert D."/>
        </authorList>
    </citation>
    <scope>NUCLEOTIDE SEQUENCE [LARGE SCALE GENOMIC DNA]</scope>
    <source>
        <strain evidence="5">BE-OM-2</strain>
    </source>
</reference>
<comment type="similarity">
    <text evidence="3">Belongs to the eIF-6 family.</text>
</comment>
<dbReference type="SUPFAM" id="SSF55909">
    <property type="entry name" value="Pentein"/>
    <property type="match status" value="1"/>
</dbReference>
<evidence type="ECO:0000313" key="6">
    <source>
        <dbReference type="Proteomes" id="UP000291404"/>
    </source>
</evidence>
<dbReference type="GO" id="GO:0003743">
    <property type="term" value="F:translation initiation factor activity"/>
    <property type="evidence" value="ECO:0007669"/>
    <property type="project" value="UniProtKB-UniRule"/>
</dbReference>
<keyword evidence="6" id="KW-1185">Reference proteome</keyword>
<comment type="subunit">
    <text evidence="3">Monomer. Associates with the 60S ribosomal subunit.</text>
</comment>
<proteinExistence type="inferred from homology"/>
<dbReference type="PANTHER" id="PTHR10784">
    <property type="entry name" value="TRANSLATION INITIATION FACTOR 6"/>
    <property type="match status" value="1"/>
</dbReference>
<dbReference type="GO" id="GO:0005730">
    <property type="term" value="C:nucleolus"/>
    <property type="evidence" value="ECO:0007669"/>
    <property type="project" value="UniProtKB-SubCell"/>
</dbReference>
<dbReference type="GO" id="GO:0000054">
    <property type="term" value="P:ribosomal subunit export from nucleus"/>
    <property type="evidence" value="ECO:0007669"/>
    <property type="project" value="UniProtKB-UniRule"/>
</dbReference>
<dbReference type="Proteomes" id="UP000291404">
    <property type="component" value="Unassembled WGS sequence"/>
</dbReference>
<dbReference type="GO" id="GO:0005737">
    <property type="term" value="C:cytoplasm"/>
    <property type="evidence" value="ECO:0007669"/>
    <property type="project" value="UniProtKB-SubCell"/>
</dbReference>
<comment type="function">
    <text evidence="3">Binds to the 60S ribosomal subunit and prevents its association with the 40S ribosomal subunit to form the 80S initiation complex in the cytoplasm. Is also involved in ribosome biogenesis. Associates with pre-60S subunits in the nucleus and is involved in its nuclear export.</text>
</comment>
<keyword evidence="3" id="KW-0690">Ribosome biogenesis</keyword>
<dbReference type="EMBL" id="PITI01000512">
    <property type="protein sequence ID" value="TBU06120.1"/>
    <property type="molecule type" value="Genomic_DNA"/>
</dbReference>
<sequence>MSSRIDFEGSNEVGAFARLTNTYCITGRSSNKNFYNEIFDKVNIPVIETTINGIKTVGSQCQGNKNGLLVPITTTDQELYFLRNNLPDTVKVMRVEERLNALGNTLICNDHIALLHPDVDKETEEMINDVLKIDVFRHNIGFEPLVGTFAALNNVGMLVHPHVTDEEMEELANMLEVQVIAGTVNKGSGCIGGGMIVNDWISFCGIQTTNTEFLVIETVFKLSDSDLFDSKKEFFIDGIVK</sequence>
<name>A0A4Q9LI30_9MICR</name>
<dbReference type="NCBIfam" id="TIGR00323">
    <property type="entry name" value="eIF-6"/>
    <property type="match status" value="1"/>
</dbReference>
<dbReference type="HAMAP" id="MF_00032">
    <property type="entry name" value="eIF_6"/>
    <property type="match status" value="1"/>
</dbReference>
<dbReference type="GO" id="GO:0042273">
    <property type="term" value="P:ribosomal large subunit biogenesis"/>
    <property type="evidence" value="ECO:0007669"/>
    <property type="project" value="UniProtKB-UniRule"/>
</dbReference>
<keyword evidence="3" id="KW-0539">Nucleus</keyword>
<dbReference type="VEuPathDB" id="MicrosporidiaDB:CWI39_0394p0030"/>
<gene>
    <name evidence="3" type="primary">TIF6</name>
    <name evidence="5" type="ORF">CWI36_0405p0020</name>
    <name evidence="4" type="ORF">CWI36_0512p0030</name>
</gene>
<dbReference type="SMART" id="SM00654">
    <property type="entry name" value="eIF6"/>
    <property type="match status" value="1"/>
</dbReference>
<dbReference type="GO" id="GO:0043023">
    <property type="term" value="F:ribosomal large subunit binding"/>
    <property type="evidence" value="ECO:0007669"/>
    <property type="project" value="UniProtKB-UniRule"/>
</dbReference>
<dbReference type="STRING" id="148818.A0A4Q9LI30"/>
<evidence type="ECO:0000256" key="2">
    <source>
        <dbReference type="ARBA" id="ARBA00022917"/>
    </source>
</evidence>
<dbReference type="Pfam" id="PF01912">
    <property type="entry name" value="eIF-6"/>
    <property type="match status" value="1"/>
</dbReference>
<evidence type="ECO:0000313" key="4">
    <source>
        <dbReference type="EMBL" id="TBU06120.1"/>
    </source>
</evidence>
<evidence type="ECO:0000256" key="1">
    <source>
        <dbReference type="ARBA" id="ARBA00022540"/>
    </source>
</evidence>
<dbReference type="VEuPathDB" id="MicrosporidiaDB:CWI36_0405p0020"/>
<protein>
    <recommendedName>
        <fullName evidence="3">Eukaryotic translation initiation factor 6</fullName>
        <shortName evidence="3">eIF-6</shortName>
    </recommendedName>
</protein>
<comment type="caution">
    <text evidence="5">The sequence shown here is derived from an EMBL/GenBank/DDBJ whole genome shotgun (WGS) entry which is preliminary data.</text>
</comment>
<comment type="caution">
    <text evidence="3">Lacks conserved residue(s) required for the propagation of feature annotation.</text>
</comment>
<dbReference type="Gene3D" id="3.75.10.10">
    <property type="entry name" value="L-arginine/glycine Amidinotransferase, Chain A"/>
    <property type="match status" value="1"/>
</dbReference>
<keyword evidence="2 3" id="KW-0648">Protein biosynthesis</keyword>
<dbReference type="CDD" id="cd00527">
    <property type="entry name" value="IF6"/>
    <property type="match status" value="1"/>
</dbReference>
<dbReference type="AlphaFoldDB" id="A0A4Q9LI30"/>
<comment type="subcellular location">
    <subcellularLocation>
        <location evidence="3">Cytoplasm</location>
    </subcellularLocation>
    <subcellularLocation>
        <location evidence="3">Nucleus</location>
        <location evidence="3">Nucleolus</location>
    </subcellularLocation>
    <text evidence="3">Shuttles between cytoplasm and nucleus/nucleolus.</text>
</comment>
<keyword evidence="3" id="KW-0963">Cytoplasm</keyword>
<organism evidence="5 6">
    <name type="scientific">Hamiltosporidium magnivora</name>
    <dbReference type="NCBI Taxonomy" id="148818"/>
    <lineage>
        <taxon>Eukaryota</taxon>
        <taxon>Fungi</taxon>
        <taxon>Fungi incertae sedis</taxon>
        <taxon>Microsporidia</taxon>
        <taxon>Dubosqiidae</taxon>
        <taxon>Hamiltosporidium</taxon>
    </lineage>
</organism>
<dbReference type="GO" id="GO:0042256">
    <property type="term" value="P:cytosolic ribosome assembly"/>
    <property type="evidence" value="ECO:0007669"/>
    <property type="project" value="UniProtKB-UniRule"/>
</dbReference>
<dbReference type="PIRSF" id="PIRSF006413">
    <property type="entry name" value="IF-6"/>
    <property type="match status" value="1"/>
</dbReference>